<dbReference type="Gene3D" id="1.10.150.50">
    <property type="entry name" value="Transcription Factor, Ets-1"/>
    <property type="match status" value="1"/>
</dbReference>
<dbReference type="FunFam" id="1.10.150.50:FF:000082">
    <property type="entry name" value="Polarized growth protein boi2"/>
    <property type="match status" value="1"/>
</dbReference>
<feature type="region of interest" description="Disordered" evidence="3">
    <location>
        <begin position="326"/>
        <end position="706"/>
    </location>
</feature>
<dbReference type="Pfam" id="PF00169">
    <property type="entry name" value="PH"/>
    <property type="match status" value="1"/>
</dbReference>
<gene>
    <name evidence="6" type="ORF">An07g07820</name>
</gene>
<feature type="compositionally biased region" description="Low complexity" evidence="3">
    <location>
        <begin position="652"/>
        <end position="661"/>
    </location>
</feature>
<dbReference type="VEuPathDB" id="FungiDB:An07g07820"/>
<feature type="domain" description="PH" evidence="5">
    <location>
        <begin position="715"/>
        <end position="843"/>
    </location>
</feature>
<evidence type="ECO:0000256" key="1">
    <source>
        <dbReference type="ARBA" id="ARBA00022443"/>
    </source>
</evidence>
<dbReference type="InterPro" id="IPR035551">
    <property type="entry name" value="Boi1/2_SH3"/>
</dbReference>
<dbReference type="InterPro" id="IPR001452">
    <property type="entry name" value="SH3_domain"/>
</dbReference>
<dbReference type="SUPFAM" id="SSF50044">
    <property type="entry name" value="SH3-domain"/>
    <property type="match status" value="1"/>
</dbReference>
<dbReference type="Pfam" id="PF00018">
    <property type="entry name" value="SH3_1"/>
    <property type="match status" value="1"/>
</dbReference>
<dbReference type="InterPro" id="IPR011993">
    <property type="entry name" value="PH-like_dom_sf"/>
</dbReference>
<reference evidence="6" key="1">
    <citation type="submission" date="2025-02" db="EMBL/GenBank/DDBJ databases">
        <authorList>
            <consortium name="NCBI Genome Project"/>
        </authorList>
    </citation>
    <scope>NUCLEOTIDE SEQUENCE</scope>
</reference>
<name>A0AAJ8BPL1_ASPNG</name>
<sequence>MALTTPPRGVTPGDLLLVVHDFDARGPDELTLRRGEKIELVELDDGFGDGWYLGKDLSTGSTGLFPGVYTTTAPRIPTRQRLDADGTTTLASEVGTDSESSQLETTDSLSFPQSGESTPHVSRHTSASDLRAPELQGGPVAPAFSPKQQNRSSSSPLPTSTMSIDIQQSIRQTMDGHHANGQDSPVMNETLSVIDEHITDLSTPRHSVAGQESKHMNDSASEYSSHFEHRMSYINGHETDEEEENQPREEQVRQWTPAETAKQLRQWGVEDKHCGIFEDQEITGDVLLDMNQDFIFMKEFDFGVMGRRLKTWHKIRAFQDEIKGERTLSRASHTGPLLPRIPTLRGSSGTQHPRLVSSSMQSNTSSPITPQTPNYVNHSRRPSAASIREINHSRRHSSIDTTNRYSGALEGSPGINKRSSFDRGWTLATGAQRLPPRPGTAAGTSHPQDMGFFSQLSHRPSNSNGSDPAVSVTDELDRGYFSGPEGDMRKNRRLQKRQSAAGSADSRSSNLTNDQLRVGKRHSRIGSMDSIRESVKQMNPPAKSHTSPVPKGRLRSLSTRIVDRRGQQSAPASAVEDRPSGALGLFGPLFGKSDSDSSRSSGVPLSQLKGAGPKFRRAMGIRASSDVAPKGIDTSTPPPASPVRDNDPSARTGSTTPSTSKSSERHSTDGSNKTAEGGLWPRSRPSVKAGVKSKKDTSAYTRGLEKKSPQEQMVGCDYFGWMKKRSSNLMTTWKPRLFVLRGRRLSYYYSEQDTEERGLIDITAHRVLRADNDPIVALHATITGSTASPTPARPFFFKLVPPKSGTSRTVQFTKPAIHYFQVDNSQGGAADEPASSSTDDRIA</sequence>
<dbReference type="RefSeq" id="XP_059601022.1">
    <property type="nucleotide sequence ID" value="XM_059748608.1"/>
</dbReference>
<accession>A0AAJ8BPL1</accession>
<feature type="region of interest" description="Disordered" evidence="3">
    <location>
        <begin position="92"/>
        <end position="161"/>
    </location>
</feature>
<feature type="compositionally biased region" description="Polar residues" evidence="3">
    <location>
        <begin position="497"/>
        <end position="515"/>
    </location>
</feature>
<dbReference type="FunFam" id="2.30.29.30:FF:000230">
    <property type="entry name" value="Polarized growth protein (Boi2)"/>
    <property type="match status" value="1"/>
</dbReference>
<feature type="region of interest" description="Disordered" evidence="3">
    <location>
        <begin position="823"/>
        <end position="843"/>
    </location>
</feature>
<protein>
    <recommendedName>
        <fullName evidence="7">Polarized growth protein Boi2</fullName>
    </recommendedName>
</protein>
<dbReference type="Gene3D" id="2.30.29.30">
    <property type="entry name" value="Pleckstrin-homology domain (PH domain)/Phosphotyrosine-binding domain (PTB)"/>
    <property type="match status" value="1"/>
</dbReference>
<proteinExistence type="predicted"/>
<dbReference type="PANTHER" id="PTHR12092:SF16">
    <property type="entry name" value="PH DOMAIN-CONTAINING PROTEIN"/>
    <property type="match status" value="1"/>
</dbReference>
<dbReference type="PROSITE" id="PS50002">
    <property type="entry name" value="SH3"/>
    <property type="match status" value="1"/>
</dbReference>
<evidence type="ECO:0000259" key="5">
    <source>
        <dbReference type="PROSITE" id="PS50003"/>
    </source>
</evidence>
<feature type="compositionally biased region" description="Polar residues" evidence="3">
    <location>
        <begin position="92"/>
        <end position="128"/>
    </location>
</feature>
<dbReference type="SUPFAM" id="SSF50729">
    <property type="entry name" value="PH domain-like"/>
    <property type="match status" value="1"/>
</dbReference>
<dbReference type="Gene3D" id="2.30.30.40">
    <property type="entry name" value="SH3 Domains"/>
    <property type="match status" value="1"/>
</dbReference>
<evidence type="ECO:0000256" key="3">
    <source>
        <dbReference type="SAM" id="MobiDB-lite"/>
    </source>
</evidence>
<feature type="compositionally biased region" description="Basic and acidic residues" evidence="3">
    <location>
        <begin position="693"/>
        <end position="706"/>
    </location>
</feature>
<dbReference type="AlphaFoldDB" id="A0AAJ8BPL1"/>
<dbReference type="InterPro" id="IPR037370">
    <property type="entry name" value="Pleckstrin"/>
</dbReference>
<evidence type="ECO:0000259" key="4">
    <source>
        <dbReference type="PROSITE" id="PS50002"/>
    </source>
</evidence>
<evidence type="ECO:0000256" key="2">
    <source>
        <dbReference type="PROSITE-ProRule" id="PRU00192"/>
    </source>
</evidence>
<feature type="compositionally biased region" description="Polar residues" evidence="3">
    <location>
        <begin position="454"/>
        <end position="466"/>
    </location>
</feature>
<dbReference type="InterPro" id="IPR036028">
    <property type="entry name" value="SH3-like_dom_sf"/>
</dbReference>
<dbReference type="GeneID" id="4982051"/>
<evidence type="ECO:0000313" key="6">
    <source>
        <dbReference type="RefSeq" id="XP_059601022.1"/>
    </source>
</evidence>
<organism evidence="6">
    <name type="scientific">Aspergillus niger</name>
    <dbReference type="NCBI Taxonomy" id="5061"/>
    <lineage>
        <taxon>Eukaryota</taxon>
        <taxon>Fungi</taxon>
        <taxon>Dikarya</taxon>
        <taxon>Ascomycota</taxon>
        <taxon>Pezizomycotina</taxon>
        <taxon>Eurotiomycetes</taxon>
        <taxon>Eurotiomycetidae</taxon>
        <taxon>Eurotiales</taxon>
        <taxon>Aspergillaceae</taxon>
        <taxon>Aspergillus</taxon>
        <taxon>Aspergillus subgen. Circumdati</taxon>
    </lineage>
</organism>
<dbReference type="CDD" id="cd11886">
    <property type="entry name" value="SH3_BOI"/>
    <property type="match status" value="1"/>
</dbReference>
<dbReference type="CDD" id="cd09535">
    <property type="entry name" value="SAM_BOI-like_fungal"/>
    <property type="match status" value="1"/>
</dbReference>
<dbReference type="KEGG" id="ang:An07g07820"/>
<reference evidence="6" key="2">
    <citation type="submission" date="2025-08" db="UniProtKB">
        <authorList>
            <consortium name="RefSeq"/>
        </authorList>
    </citation>
    <scope>IDENTIFICATION</scope>
</reference>
<dbReference type="InterPro" id="IPR013761">
    <property type="entry name" value="SAM/pointed_sf"/>
</dbReference>
<feature type="compositionally biased region" description="Low complexity" evidence="3">
    <location>
        <begin position="152"/>
        <end position="161"/>
    </location>
</feature>
<dbReference type="SMART" id="SM00326">
    <property type="entry name" value="SH3"/>
    <property type="match status" value="1"/>
</dbReference>
<dbReference type="SUPFAM" id="SSF47769">
    <property type="entry name" value="SAM/Pointed domain"/>
    <property type="match status" value="1"/>
</dbReference>
<feature type="compositionally biased region" description="Polar residues" evidence="3">
    <location>
        <begin position="345"/>
        <end position="377"/>
    </location>
</feature>
<dbReference type="PANTHER" id="PTHR12092">
    <property type="entry name" value="PLECKSTRIN"/>
    <property type="match status" value="1"/>
</dbReference>
<dbReference type="PROSITE" id="PS50003">
    <property type="entry name" value="PH_DOMAIN"/>
    <property type="match status" value="1"/>
</dbReference>
<keyword evidence="1 2" id="KW-0728">SH3 domain</keyword>
<evidence type="ECO:0008006" key="7">
    <source>
        <dbReference type="Google" id="ProtNLM"/>
    </source>
</evidence>
<feature type="domain" description="SH3" evidence="4">
    <location>
        <begin position="11"/>
        <end position="75"/>
    </location>
</feature>
<dbReference type="InterPro" id="IPR001849">
    <property type="entry name" value="PH_domain"/>
</dbReference>